<dbReference type="PROSITE" id="PS50853">
    <property type="entry name" value="FN3"/>
    <property type="match status" value="2"/>
</dbReference>
<dbReference type="SUPFAM" id="SSF51445">
    <property type="entry name" value="(Trans)glycosidases"/>
    <property type="match status" value="1"/>
</dbReference>
<dbReference type="EMBL" id="BAAAQM010000050">
    <property type="protein sequence ID" value="GAA1993517.1"/>
    <property type="molecule type" value="Genomic_DNA"/>
</dbReference>
<proteinExistence type="inferred from homology"/>
<dbReference type="CDD" id="cd00063">
    <property type="entry name" value="FN3"/>
    <property type="match status" value="2"/>
</dbReference>
<keyword evidence="5" id="KW-0119">Carbohydrate metabolism</keyword>
<dbReference type="Gene3D" id="2.60.40.10">
    <property type="entry name" value="Immunoglobulins"/>
    <property type="match status" value="2"/>
</dbReference>
<gene>
    <name evidence="10" type="ORF">GCM10009838_66990</name>
</gene>
<sequence>MTCARTRLRAFAALLAATLIAAMVSLATGASHARADSNLAVNPGFETGSLSPWTCTGGTGSVVSSPVHGGSHALAGAATGSDDAQCTQTVAVLPNSAYTLSAYVEGDYVYLGATGYSSTWTPGASSWQQLTTGFTTGASTTSVEIYLHGWYAQGTYYADDVALVGPGGTAQVPSAPTGLAVTGTTSSSVSLSWAASSGATGYNVYRGGSKVASVTGTSYTDTGLTASTSYSYTVSATNSAGESAMSTSVTGTTTSGGPTVPPTPTGLAVTGTTSSSVSLSWNASSGATGYNVYRGGSKVASVTGTSYTDTGLTASTTYSYTVSATDSAGESAKSGAVSATTSGGGGGGTLPKHVLTGYWQDFVNSATPLKLAATPAGYNLVAVAFADADASHPGGVTFTLDPQLSSTLGGYTDAQFKADISTLHSRGQKVIISVGGQNGAISVADSTAATNFANSVYGLMQSYGFDGVDIDLENGVNATYMGQALRSLSAKAGSGLIITMAPQTIDMQSTGMQYFQLALNIKDILTIVNTQYYNSGSMNGCDQGVYAEGTENFMTALACIQLQGGLRADQVGLGLPATGGAAGGGYVSPSTVNNALDCLAARTSCGSFVPSTAYPAIRGAMTWSINWDASSGYSFVNTVAPHLAAMP</sequence>
<feature type="domain" description="GH18" evidence="9">
    <location>
        <begin position="353"/>
        <end position="646"/>
    </location>
</feature>
<feature type="chain" id="PRO_5045114926" description="chitinase" evidence="7">
    <location>
        <begin position="34"/>
        <end position="647"/>
    </location>
</feature>
<dbReference type="SMART" id="SM00636">
    <property type="entry name" value="Glyco_18"/>
    <property type="match status" value="1"/>
</dbReference>
<feature type="signal peptide" evidence="7">
    <location>
        <begin position="1"/>
        <end position="33"/>
    </location>
</feature>
<organism evidence="10 11">
    <name type="scientific">Catenulispora subtropica</name>
    <dbReference type="NCBI Taxonomy" id="450798"/>
    <lineage>
        <taxon>Bacteria</taxon>
        <taxon>Bacillati</taxon>
        <taxon>Actinomycetota</taxon>
        <taxon>Actinomycetes</taxon>
        <taxon>Catenulisporales</taxon>
        <taxon>Catenulisporaceae</taxon>
        <taxon>Catenulispora</taxon>
    </lineage>
</organism>
<comment type="caution">
    <text evidence="10">The sequence shown here is derived from an EMBL/GenBank/DDBJ whole genome shotgun (WGS) entry which is preliminary data.</text>
</comment>
<evidence type="ECO:0000313" key="11">
    <source>
        <dbReference type="Proteomes" id="UP001499854"/>
    </source>
</evidence>
<dbReference type="InterPro" id="IPR003305">
    <property type="entry name" value="CenC_carb-bd"/>
</dbReference>
<dbReference type="InterPro" id="IPR003961">
    <property type="entry name" value="FN3_dom"/>
</dbReference>
<keyword evidence="7" id="KW-0732">Signal</keyword>
<accession>A0ABN2SW56</accession>
<evidence type="ECO:0000259" key="9">
    <source>
        <dbReference type="PROSITE" id="PS51910"/>
    </source>
</evidence>
<dbReference type="InterPro" id="IPR001579">
    <property type="entry name" value="Glyco_hydro_18_chit_AS"/>
</dbReference>
<dbReference type="InterPro" id="IPR050542">
    <property type="entry name" value="Glycosyl_Hydrlase18_Chitinase"/>
</dbReference>
<dbReference type="Proteomes" id="UP001499854">
    <property type="component" value="Unassembled WGS sequence"/>
</dbReference>
<dbReference type="InterPro" id="IPR001223">
    <property type="entry name" value="Glyco_hydro18_cat"/>
</dbReference>
<dbReference type="InterPro" id="IPR036116">
    <property type="entry name" value="FN3_sf"/>
</dbReference>
<evidence type="ECO:0000313" key="10">
    <source>
        <dbReference type="EMBL" id="GAA1993517.1"/>
    </source>
</evidence>
<dbReference type="Pfam" id="PF02018">
    <property type="entry name" value="CBM_4_9"/>
    <property type="match status" value="1"/>
</dbReference>
<evidence type="ECO:0000259" key="8">
    <source>
        <dbReference type="PROSITE" id="PS50853"/>
    </source>
</evidence>
<dbReference type="InterPro" id="IPR017853">
    <property type="entry name" value="GH"/>
</dbReference>
<dbReference type="SUPFAM" id="SSF49785">
    <property type="entry name" value="Galactose-binding domain-like"/>
    <property type="match status" value="1"/>
</dbReference>
<evidence type="ECO:0000256" key="2">
    <source>
        <dbReference type="ARBA" id="ARBA00012729"/>
    </source>
</evidence>
<dbReference type="InterPro" id="IPR011583">
    <property type="entry name" value="Chitinase_II/V-like_cat"/>
</dbReference>
<dbReference type="Pfam" id="PF00704">
    <property type="entry name" value="Glyco_hydro_18"/>
    <property type="match status" value="1"/>
</dbReference>
<dbReference type="PANTHER" id="PTHR45708">
    <property type="entry name" value="ENDOCHITINASE"/>
    <property type="match status" value="1"/>
</dbReference>
<dbReference type="InterPro" id="IPR013783">
    <property type="entry name" value="Ig-like_fold"/>
</dbReference>
<dbReference type="Gene3D" id="3.20.20.80">
    <property type="entry name" value="Glycosidases"/>
    <property type="match status" value="1"/>
</dbReference>
<feature type="domain" description="Fibronectin type-III" evidence="8">
    <location>
        <begin position="175"/>
        <end position="256"/>
    </location>
</feature>
<keyword evidence="5" id="KW-0624">Polysaccharide degradation</keyword>
<reference evidence="10 11" key="1">
    <citation type="journal article" date="2019" name="Int. J. Syst. Evol. Microbiol.">
        <title>The Global Catalogue of Microorganisms (GCM) 10K type strain sequencing project: providing services to taxonomists for standard genome sequencing and annotation.</title>
        <authorList>
            <consortium name="The Broad Institute Genomics Platform"/>
            <consortium name="The Broad Institute Genome Sequencing Center for Infectious Disease"/>
            <person name="Wu L."/>
            <person name="Ma J."/>
        </authorList>
    </citation>
    <scope>NUCLEOTIDE SEQUENCE [LARGE SCALE GENOMIC DNA]</scope>
    <source>
        <strain evidence="10 11">JCM 16013</strain>
    </source>
</reference>
<dbReference type="Pfam" id="PF00041">
    <property type="entry name" value="fn3"/>
    <property type="match status" value="2"/>
</dbReference>
<name>A0ABN2SW56_9ACTN</name>
<comment type="similarity">
    <text evidence="1">Belongs to the glycosyl hydrolase 18 family. Chitinase class II subfamily.</text>
</comment>
<dbReference type="SMART" id="SM00060">
    <property type="entry name" value="FN3"/>
    <property type="match status" value="2"/>
</dbReference>
<feature type="domain" description="Fibronectin type-III" evidence="8">
    <location>
        <begin position="263"/>
        <end position="344"/>
    </location>
</feature>
<evidence type="ECO:0000256" key="3">
    <source>
        <dbReference type="ARBA" id="ARBA00022801"/>
    </source>
</evidence>
<evidence type="ECO:0000256" key="5">
    <source>
        <dbReference type="ARBA" id="ARBA00023326"/>
    </source>
</evidence>
<dbReference type="PROSITE" id="PS01095">
    <property type="entry name" value="GH18_1"/>
    <property type="match status" value="1"/>
</dbReference>
<dbReference type="PROSITE" id="PS51910">
    <property type="entry name" value="GH18_2"/>
    <property type="match status" value="1"/>
</dbReference>
<dbReference type="CDD" id="cd02871">
    <property type="entry name" value="GH18_chitinase_D-like"/>
    <property type="match status" value="1"/>
</dbReference>
<dbReference type="InterPro" id="IPR008979">
    <property type="entry name" value="Galactose-bd-like_sf"/>
</dbReference>
<keyword evidence="4 6" id="KW-0326">Glycosidase</keyword>
<dbReference type="EC" id="3.2.1.14" evidence="2"/>
<dbReference type="RefSeq" id="WP_344661180.1">
    <property type="nucleotide sequence ID" value="NZ_BAAAQM010000050.1"/>
</dbReference>
<keyword evidence="11" id="KW-1185">Reference proteome</keyword>
<evidence type="ECO:0000256" key="4">
    <source>
        <dbReference type="ARBA" id="ARBA00023295"/>
    </source>
</evidence>
<keyword evidence="3 6" id="KW-0378">Hydrolase</keyword>
<dbReference type="PANTHER" id="PTHR45708:SF49">
    <property type="entry name" value="ENDOCHITINASE"/>
    <property type="match status" value="1"/>
</dbReference>
<protein>
    <recommendedName>
        <fullName evidence="2">chitinase</fullName>
        <ecNumber evidence="2">3.2.1.14</ecNumber>
    </recommendedName>
</protein>
<evidence type="ECO:0000256" key="6">
    <source>
        <dbReference type="RuleBase" id="RU000489"/>
    </source>
</evidence>
<evidence type="ECO:0000256" key="1">
    <source>
        <dbReference type="ARBA" id="ARBA00009121"/>
    </source>
</evidence>
<dbReference type="SUPFAM" id="SSF49265">
    <property type="entry name" value="Fibronectin type III"/>
    <property type="match status" value="1"/>
</dbReference>
<dbReference type="Gene3D" id="2.60.120.260">
    <property type="entry name" value="Galactose-binding domain-like"/>
    <property type="match status" value="1"/>
</dbReference>
<evidence type="ECO:0000256" key="7">
    <source>
        <dbReference type="SAM" id="SignalP"/>
    </source>
</evidence>